<sequence length="82" mass="9212">MEELAEIIRNPATKLQEWDQCISHNQMCRRLHGQITANGGRSSRARVNCMTSPSARLTLLTTVVSRSIGNGFTWWLTVALLL</sequence>
<protein>
    <submittedName>
        <fullName evidence="1">Uncharacterized protein</fullName>
    </submittedName>
</protein>
<accession>A0A813G1X7</accession>
<comment type="caution">
    <text evidence="1">The sequence shown here is derived from an EMBL/GenBank/DDBJ whole genome shotgun (WGS) entry which is preliminary data.</text>
</comment>
<reference evidence="1" key="1">
    <citation type="submission" date="2021-02" db="EMBL/GenBank/DDBJ databases">
        <authorList>
            <person name="Dougan E. K."/>
            <person name="Rhodes N."/>
            <person name="Thang M."/>
            <person name="Chan C."/>
        </authorList>
    </citation>
    <scope>NUCLEOTIDE SEQUENCE</scope>
</reference>
<dbReference type="AlphaFoldDB" id="A0A813G1X7"/>
<dbReference type="Proteomes" id="UP000654075">
    <property type="component" value="Unassembled WGS sequence"/>
</dbReference>
<feature type="non-terminal residue" evidence="1">
    <location>
        <position position="82"/>
    </location>
</feature>
<dbReference type="EMBL" id="CAJNNV010027309">
    <property type="protein sequence ID" value="CAE8620068.1"/>
    <property type="molecule type" value="Genomic_DNA"/>
</dbReference>
<gene>
    <name evidence="1" type="ORF">PGLA1383_LOCUS37637</name>
</gene>
<evidence type="ECO:0000313" key="1">
    <source>
        <dbReference type="EMBL" id="CAE8620068.1"/>
    </source>
</evidence>
<evidence type="ECO:0000313" key="2">
    <source>
        <dbReference type="Proteomes" id="UP000654075"/>
    </source>
</evidence>
<keyword evidence="2" id="KW-1185">Reference proteome</keyword>
<organism evidence="1 2">
    <name type="scientific">Polarella glacialis</name>
    <name type="common">Dinoflagellate</name>
    <dbReference type="NCBI Taxonomy" id="89957"/>
    <lineage>
        <taxon>Eukaryota</taxon>
        <taxon>Sar</taxon>
        <taxon>Alveolata</taxon>
        <taxon>Dinophyceae</taxon>
        <taxon>Suessiales</taxon>
        <taxon>Suessiaceae</taxon>
        <taxon>Polarella</taxon>
    </lineage>
</organism>
<name>A0A813G1X7_POLGL</name>
<proteinExistence type="predicted"/>